<evidence type="ECO:0000256" key="1">
    <source>
        <dbReference type="ARBA" id="ARBA00008023"/>
    </source>
</evidence>
<evidence type="ECO:0000256" key="7">
    <source>
        <dbReference type="ARBA" id="ARBA00023080"/>
    </source>
</evidence>
<feature type="binding site" evidence="10">
    <location>
        <begin position="170"/>
        <end position="173"/>
    </location>
    <ligand>
        <name>substrate</name>
    </ligand>
</feature>
<dbReference type="InterPro" id="IPR020922">
    <property type="entry name" value="dITP/XTP_pyrophosphatase"/>
</dbReference>
<dbReference type="OrthoDB" id="9807456at2"/>
<dbReference type="AlphaFoldDB" id="A0A229P0C2"/>
<comment type="cofactor">
    <cofactor evidence="10">
        <name>Mg(2+)</name>
        <dbReference type="ChEBI" id="CHEBI:18420"/>
    </cofactor>
    <text evidence="10">Binds 1 Mg(2+) ion per subunit.</text>
</comment>
<dbReference type="CDD" id="cd00515">
    <property type="entry name" value="HAM1"/>
    <property type="match status" value="1"/>
</dbReference>
<feature type="binding site" evidence="10">
    <location>
        <begin position="198"/>
        <end position="199"/>
    </location>
    <ligand>
        <name>substrate</name>
    </ligand>
</feature>
<evidence type="ECO:0000256" key="3">
    <source>
        <dbReference type="ARBA" id="ARBA00022723"/>
    </source>
</evidence>
<evidence type="ECO:0000256" key="9">
    <source>
        <dbReference type="ARBA" id="ARBA00052017"/>
    </source>
</evidence>
<dbReference type="Proteomes" id="UP000215145">
    <property type="component" value="Unassembled WGS sequence"/>
</dbReference>
<keyword evidence="13" id="KW-1185">Reference proteome</keyword>
<comment type="catalytic activity">
    <reaction evidence="8 10">
        <text>dITP + H2O = dIMP + diphosphate + H(+)</text>
        <dbReference type="Rhea" id="RHEA:28342"/>
        <dbReference type="ChEBI" id="CHEBI:15377"/>
        <dbReference type="ChEBI" id="CHEBI:15378"/>
        <dbReference type="ChEBI" id="CHEBI:33019"/>
        <dbReference type="ChEBI" id="CHEBI:61194"/>
        <dbReference type="ChEBI" id="CHEBI:61382"/>
        <dbReference type="EC" id="3.6.1.66"/>
    </reaction>
</comment>
<dbReference type="GO" id="GO:0036222">
    <property type="term" value="F:XTP diphosphatase activity"/>
    <property type="evidence" value="ECO:0007669"/>
    <property type="project" value="UniProtKB-UniRule"/>
</dbReference>
<comment type="catalytic activity">
    <reaction evidence="9 10">
        <text>XTP + H2O = XMP + diphosphate + H(+)</text>
        <dbReference type="Rhea" id="RHEA:28610"/>
        <dbReference type="ChEBI" id="CHEBI:15377"/>
        <dbReference type="ChEBI" id="CHEBI:15378"/>
        <dbReference type="ChEBI" id="CHEBI:33019"/>
        <dbReference type="ChEBI" id="CHEBI:57464"/>
        <dbReference type="ChEBI" id="CHEBI:61314"/>
        <dbReference type="EC" id="3.6.1.66"/>
    </reaction>
</comment>
<keyword evidence="4 10" id="KW-0547">Nucleotide-binding</keyword>
<name>A0A229P0C2_9BACL</name>
<dbReference type="GO" id="GO:0005829">
    <property type="term" value="C:cytosol"/>
    <property type="evidence" value="ECO:0007669"/>
    <property type="project" value="TreeGrafter"/>
</dbReference>
<keyword evidence="3 10" id="KW-0479">Metal-binding</keyword>
<evidence type="ECO:0000313" key="13">
    <source>
        <dbReference type="Proteomes" id="UP000215145"/>
    </source>
</evidence>
<evidence type="ECO:0000256" key="4">
    <source>
        <dbReference type="ARBA" id="ARBA00022741"/>
    </source>
</evidence>
<feature type="binding site" evidence="10">
    <location>
        <begin position="10"/>
        <end position="15"/>
    </location>
    <ligand>
        <name>substrate</name>
    </ligand>
</feature>
<gene>
    <name evidence="12" type="primary">rdgB</name>
    <name evidence="12" type="ORF">CGZ75_00805</name>
</gene>
<comment type="caution">
    <text evidence="12">The sequence shown here is derived from an EMBL/GenBank/DDBJ whole genome shotgun (WGS) entry which is preliminary data.</text>
</comment>
<dbReference type="GO" id="GO:0035870">
    <property type="term" value="F:dITP diphosphatase activity"/>
    <property type="evidence" value="ECO:0007669"/>
    <property type="project" value="UniProtKB-UniRule"/>
</dbReference>
<keyword evidence="5 10" id="KW-0378">Hydrolase</keyword>
<organism evidence="12 13">
    <name type="scientific">Paenibacillus herberti</name>
    <dbReference type="NCBI Taxonomy" id="1619309"/>
    <lineage>
        <taxon>Bacteria</taxon>
        <taxon>Bacillati</taxon>
        <taxon>Bacillota</taxon>
        <taxon>Bacilli</taxon>
        <taxon>Bacillales</taxon>
        <taxon>Paenibacillaceae</taxon>
        <taxon>Paenibacillus</taxon>
    </lineage>
</organism>
<dbReference type="GO" id="GO:0009146">
    <property type="term" value="P:purine nucleoside triphosphate catabolic process"/>
    <property type="evidence" value="ECO:0007669"/>
    <property type="project" value="UniProtKB-UniRule"/>
</dbReference>
<sequence length="217" mass="23004">MSGGCVVVATGNAGKIKEFAHAFAKLNLQVRSMKDYPAVPDIVEDGDSFAANARIKAGTLGRLLNAPVLADDSGLIVDALGGAPGIYSARYSGPGATDAANNAKLLQELGVVGAEVASEAAERPEGERLLSSARFWCALALYMPEQDDFIESEGALEGYILERPRGDYGFGYDPLLWIPGQGRSAAELSVEEKQRIGHRGGALRQLLDKLEQTGVRL</sequence>
<evidence type="ECO:0000256" key="10">
    <source>
        <dbReference type="HAMAP-Rule" id="MF_01405"/>
    </source>
</evidence>
<dbReference type="PANTHER" id="PTHR11067">
    <property type="entry name" value="INOSINE TRIPHOSPHATE PYROPHOSPHATASE/HAM1 PROTEIN"/>
    <property type="match status" value="1"/>
</dbReference>
<proteinExistence type="inferred from homology"/>
<dbReference type="Pfam" id="PF01725">
    <property type="entry name" value="Ham1p_like"/>
    <property type="match status" value="1"/>
</dbReference>
<dbReference type="RefSeq" id="WP_089522249.1">
    <property type="nucleotide sequence ID" value="NZ_NMUQ01000001.1"/>
</dbReference>
<evidence type="ECO:0000256" key="5">
    <source>
        <dbReference type="ARBA" id="ARBA00022801"/>
    </source>
</evidence>
<dbReference type="GO" id="GO:0009117">
    <property type="term" value="P:nucleotide metabolic process"/>
    <property type="evidence" value="ECO:0007669"/>
    <property type="project" value="UniProtKB-KW"/>
</dbReference>
<dbReference type="PANTHER" id="PTHR11067:SF9">
    <property type="entry name" value="INOSINE TRIPHOSPHATE PYROPHOSPHATASE"/>
    <property type="match status" value="1"/>
</dbReference>
<dbReference type="InterPro" id="IPR002637">
    <property type="entry name" value="RdgB/HAM1"/>
</dbReference>
<evidence type="ECO:0000256" key="11">
    <source>
        <dbReference type="RuleBase" id="RU003781"/>
    </source>
</evidence>
<dbReference type="GO" id="GO:0046872">
    <property type="term" value="F:metal ion binding"/>
    <property type="evidence" value="ECO:0007669"/>
    <property type="project" value="UniProtKB-KW"/>
</dbReference>
<comment type="function">
    <text evidence="10">Pyrophosphatase that catalyzes the hydrolysis of nucleoside triphosphates to their monophosphate derivatives, with a high preference for the non-canonical purine nucleotides XTP (xanthosine triphosphate), dITP (deoxyinosine triphosphate) and ITP. Seems to function as a house-cleaning enzyme that removes non-canonical purine nucleotides from the nucleotide pool, thus preventing their incorporation into DNA/RNA and avoiding chromosomal lesions.</text>
</comment>
<dbReference type="GO" id="GO:0000166">
    <property type="term" value="F:nucleotide binding"/>
    <property type="evidence" value="ECO:0007669"/>
    <property type="project" value="UniProtKB-KW"/>
</dbReference>
<dbReference type="GO" id="GO:0017111">
    <property type="term" value="F:ribonucleoside triphosphate phosphatase activity"/>
    <property type="evidence" value="ECO:0007669"/>
    <property type="project" value="InterPro"/>
</dbReference>
<keyword evidence="7 10" id="KW-0546">Nucleotide metabolism</keyword>
<protein>
    <recommendedName>
        <fullName evidence="10">dITP/XTP pyrophosphatase</fullName>
        <ecNumber evidence="10">3.6.1.66</ecNumber>
    </recommendedName>
    <alternativeName>
        <fullName evidence="10">Non-canonical purine NTP pyrophosphatase</fullName>
    </alternativeName>
    <alternativeName>
        <fullName evidence="10">Non-standard purine NTP pyrophosphatase</fullName>
    </alternativeName>
    <alternativeName>
        <fullName evidence="10">Nucleoside-triphosphate diphosphatase</fullName>
    </alternativeName>
    <alternativeName>
        <fullName evidence="10">Nucleoside-triphosphate pyrophosphatase</fullName>
        <shortName evidence="10">NTPase</shortName>
    </alternativeName>
</protein>
<keyword evidence="6 10" id="KW-0460">Magnesium</keyword>
<feature type="binding site" evidence="10">
    <location>
        <position position="72"/>
    </location>
    <ligand>
        <name>Mg(2+)</name>
        <dbReference type="ChEBI" id="CHEBI:18420"/>
    </ligand>
</feature>
<feature type="binding site" evidence="10">
    <location>
        <position position="193"/>
    </location>
    <ligand>
        <name>substrate</name>
    </ligand>
</feature>
<comment type="catalytic activity">
    <reaction evidence="10">
        <text>ITP + H2O = IMP + diphosphate + H(+)</text>
        <dbReference type="Rhea" id="RHEA:29399"/>
        <dbReference type="ChEBI" id="CHEBI:15377"/>
        <dbReference type="ChEBI" id="CHEBI:15378"/>
        <dbReference type="ChEBI" id="CHEBI:33019"/>
        <dbReference type="ChEBI" id="CHEBI:58053"/>
        <dbReference type="ChEBI" id="CHEBI:61402"/>
        <dbReference type="EC" id="3.6.1.66"/>
    </reaction>
</comment>
<evidence type="ECO:0000313" key="12">
    <source>
        <dbReference type="EMBL" id="OXM15319.1"/>
    </source>
</evidence>
<evidence type="ECO:0000256" key="8">
    <source>
        <dbReference type="ARBA" id="ARBA00051875"/>
    </source>
</evidence>
<dbReference type="FunFam" id="3.90.950.10:FF:000001">
    <property type="entry name" value="dITP/XTP pyrophosphatase"/>
    <property type="match status" value="1"/>
</dbReference>
<dbReference type="Gene3D" id="3.90.950.10">
    <property type="match status" value="1"/>
</dbReference>
<dbReference type="HAMAP" id="MF_01405">
    <property type="entry name" value="Non_canon_purine_NTPase"/>
    <property type="match status" value="1"/>
</dbReference>
<dbReference type="GO" id="GO:0036220">
    <property type="term" value="F:ITP diphosphatase activity"/>
    <property type="evidence" value="ECO:0007669"/>
    <property type="project" value="UniProtKB-UniRule"/>
</dbReference>
<reference evidence="12 13" key="1">
    <citation type="submission" date="2017-07" db="EMBL/GenBank/DDBJ databases">
        <title>Paenibacillus herberti R33 genome sequencing and assembly.</title>
        <authorList>
            <person name="Su W."/>
        </authorList>
    </citation>
    <scope>NUCLEOTIDE SEQUENCE [LARGE SCALE GENOMIC DNA]</scope>
    <source>
        <strain evidence="12 13">R33</strain>
    </source>
</reference>
<dbReference type="SUPFAM" id="SSF52972">
    <property type="entry name" value="ITPase-like"/>
    <property type="match status" value="1"/>
</dbReference>
<accession>A0A229P0C2</accession>
<comment type="similarity">
    <text evidence="1 10 11">Belongs to the HAM1 NTPase family.</text>
</comment>
<dbReference type="InterPro" id="IPR029001">
    <property type="entry name" value="ITPase-like_fam"/>
</dbReference>
<dbReference type="NCBIfam" id="TIGR00042">
    <property type="entry name" value="RdgB/HAM1 family non-canonical purine NTP pyrophosphatase"/>
    <property type="match status" value="1"/>
</dbReference>
<dbReference type="EC" id="3.6.1.66" evidence="10"/>
<evidence type="ECO:0000256" key="2">
    <source>
        <dbReference type="ARBA" id="ARBA00011738"/>
    </source>
</evidence>
<feature type="active site" description="Proton acceptor" evidence="10">
    <location>
        <position position="72"/>
    </location>
</feature>
<comment type="caution">
    <text evidence="10">Lacks conserved residue(s) required for the propagation of feature annotation.</text>
</comment>
<feature type="binding site" evidence="10">
    <location>
        <position position="73"/>
    </location>
    <ligand>
        <name>substrate</name>
    </ligand>
</feature>
<evidence type="ECO:0000256" key="6">
    <source>
        <dbReference type="ARBA" id="ARBA00022842"/>
    </source>
</evidence>
<comment type="subunit">
    <text evidence="2 10">Homodimer.</text>
</comment>
<dbReference type="EMBL" id="NMUQ01000001">
    <property type="protein sequence ID" value="OXM15319.1"/>
    <property type="molecule type" value="Genomic_DNA"/>
</dbReference>